<evidence type="ECO:0000313" key="1">
    <source>
        <dbReference type="EMBL" id="GIY45721.1"/>
    </source>
</evidence>
<proteinExistence type="predicted"/>
<evidence type="ECO:0000313" key="2">
    <source>
        <dbReference type="Proteomes" id="UP001054837"/>
    </source>
</evidence>
<dbReference type="Proteomes" id="UP001054837">
    <property type="component" value="Unassembled WGS sequence"/>
</dbReference>
<keyword evidence="2" id="KW-1185">Reference proteome</keyword>
<accession>A0AAV4TKY9</accession>
<dbReference type="AlphaFoldDB" id="A0AAV4TKY9"/>
<sequence length="143" mass="16578">MKHARRDFMQMTLRYPPTFLPMHPFPPSFAGGRGYCLGGAVRYTQINSVFPSILFPIQLEKRVLSWNDHCLIVVAVPEWRNDVANKKKGQTSGTQEGPLDCLWREAKETGVIRRGILGDVYTESLSLVWARFCWRIKRLRNKR</sequence>
<organism evidence="1 2">
    <name type="scientific">Caerostris darwini</name>
    <dbReference type="NCBI Taxonomy" id="1538125"/>
    <lineage>
        <taxon>Eukaryota</taxon>
        <taxon>Metazoa</taxon>
        <taxon>Ecdysozoa</taxon>
        <taxon>Arthropoda</taxon>
        <taxon>Chelicerata</taxon>
        <taxon>Arachnida</taxon>
        <taxon>Araneae</taxon>
        <taxon>Araneomorphae</taxon>
        <taxon>Entelegynae</taxon>
        <taxon>Araneoidea</taxon>
        <taxon>Araneidae</taxon>
        <taxon>Caerostris</taxon>
    </lineage>
</organism>
<gene>
    <name evidence="1" type="ORF">CDAR_564591</name>
</gene>
<reference evidence="1 2" key="1">
    <citation type="submission" date="2021-06" db="EMBL/GenBank/DDBJ databases">
        <title>Caerostris darwini draft genome.</title>
        <authorList>
            <person name="Kono N."/>
            <person name="Arakawa K."/>
        </authorList>
    </citation>
    <scope>NUCLEOTIDE SEQUENCE [LARGE SCALE GENOMIC DNA]</scope>
</reference>
<protein>
    <recommendedName>
        <fullName evidence="3">Cytochrome P450</fullName>
    </recommendedName>
</protein>
<name>A0AAV4TKY9_9ARAC</name>
<dbReference type="EMBL" id="BPLQ01009655">
    <property type="protein sequence ID" value="GIY45721.1"/>
    <property type="molecule type" value="Genomic_DNA"/>
</dbReference>
<evidence type="ECO:0008006" key="3">
    <source>
        <dbReference type="Google" id="ProtNLM"/>
    </source>
</evidence>
<comment type="caution">
    <text evidence="1">The sequence shown here is derived from an EMBL/GenBank/DDBJ whole genome shotgun (WGS) entry which is preliminary data.</text>
</comment>